<gene>
    <name evidence="1" type="ORF">ACFQJ9_00820</name>
    <name evidence="2" type="ORF">ACFQJ9_02140</name>
</gene>
<keyword evidence="3" id="KW-1185">Reference proteome</keyword>
<protein>
    <recommendedName>
        <fullName evidence="4">Transposase</fullName>
    </recommendedName>
</protein>
<sequence>MESVDELSLMLRTSENRDSTIFNRNERLVRRLGCEATTGTAHAASRSVVKEFSGCLRRVPTDRSELLEMVVTADKWRCKLVEQQK</sequence>
<dbReference type="AlphaFoldDB" id="A0ABD5YXY3"/>
<dbReference type="EMBL" id="JBHTAR010000003">
    <property type="protein sequence ID" value="MFC7198292.1"/>
    <property type="molecule type" value="Genomic_DNA"/>
</dbReference>
<name>A0ABD5YXY3_9EURY</name>
<evidence type="ECO:0000313" key="3">
    <source>
        <dbReference type="Proteomes" id="UP001596447"/>
    </source>
</evidence>
<evidence type="ECO:0008006" key="4">
    <source>
        <dbReference type="Google" id="ProtNLM"/>
    </source>
</evidence>
<dbReference type="EMBL" id="JBHTAR010000003">
    <property type="protein sequence ID" value="MFC7198051.1"/>
    <property type="molecule type" value="Genomic_DNA"/>
</dbReference>
<organism evidence="2 3">
    <name type="scientific">Halospeciosus flavus</name>
    <dbReference type="NCBI Taxonomy" id="3032283"/>
    <lineage>
        <taxon>Archaea</taxon>
        <taxon>Methanobacteriati</taxon>
        <taxon>Methanobacteriota</taxon>
        <taxon>Stenosarchaea group</taxon>
        <taxon>Halobacteria</taxon>
        <taxon>Halobacteriales</taxon>
        <taxon>Halobacteriaceae</taxon>
        <taxon>Halospeciosus</taxon>
    </lineage>
</organism>
<evidence type="ECO:0000313" key="2">
    <source>
        <dbReference type="EMBL" id="MFC7198292.1"/>
    </source>
</evidence>
<evidence type="ECO:0000313" key="1">
    <source>
        <dbReference type="EMBL" id="MFC7198051.1"/>
    </source>
</evidence>
<comment type="caution">
    <text evidence="2">The sequence shown here is derived from an EMBL/GenBank/DDBJ whole genome shotgun (WGS) entry which is preliminary data.</text>
</comment>
<dbReference type="RefSeq" id="WP_321170514.1">
    <property type="nucleotide sequence ID" value="NZ_CP122313.1"/>
</dbReference>
<accession>A0ABD5YXY3</accession>
<reference evidence="2" key="1">
    <citation type="journal article" date="2014" name="Int. J. Syst. Evol. Microbiol.">
        <title>Complete genome sequence of Corynebacterium casei LMG S-19264T (=DSM 44701T), isolated from a smear-ripened cheese.</title>
        <authorList>
            <consortium name="US DOE Joint Genome Institute (JGI-PGF)"/>
            <person name="Walter F."/>
            <person name="Albersmeier A."/>
            <person name="Kalinowski J."/>
            <person name="Ruckert C."/>
        </authorList>
    </citation>
    <scope>NUCLEOTIDE SEQUENCE [LARGE SCALE GENOMIC DNA]</scope>
    <source>
        <strain evidence="2">NBRC 114356</strain>
    </source>
</reference>
<proteinExistence type="predicted"/>
<dbReference type="Proteomes" id="UP001596447">
    <property type="component" value="Unassembled WGS sequence"/>
</dbReference>
<reference evidence="3" key="2">
    <citation type="journal article" date="2019" name="Int. J. Syst. Evol. Microbiol.">
        <title>The Global Catalogue of Microorganisms (GCM) 10K type strain sequencing project: providing services to taxonomists for standard genome sequencing and annotation.</title>
        <authorList>
            <consortium name="The Broad Institute Genomics Platform"/>
            <consortium name="The Broad Institute Genome Sequencing Center for Infectious Disease"/>
            <person name="Wu L."/>
            <person name="Ma J."/>
        </authorList>
    </citation>
    <scope>NUCLEOTIDE SEQUENCE [LARGE SCALE GENOMIC DNA]</scope>
    <source>
        <strain evidence="3">XZGYJ-43</strain>
    </source>
</reference>
<reference evidence="2" key="3">
    <citation type="submission" date="2024-09" db="EMBL/GenBank/DDBJ databases">
        <authorList>
            <person name="Sun Q."/>
        </authorList>
    </citation>
    <scope>NUCLEOTIDE SEQUENCE</scope>
    <source>
        <strain evidence="2">NBRC 114356</strain>
    </source>
</reference>